<gene>
    <name evidence="9" type="ORF">ENM21_06920</name>
</gene>
<dbReference type="PROSITE" id="PS50928">
    <property type="entry name" value="ABC_TM1"/>
    <property type="match status" value="1"/>
</dbReference>
<dbReference type="Pfam" id="PF00528">
    <property type="entry name" value="BPD_transp_1"/>
    <property type="match status" value="1"/>
</dbReference>
<evidence type="ECO:0000256" key="1">
    <source>
        <dbReference type="ARBA" id="ARBA00004651"/>
    </source>
</evidence>
<dbReference type="GO" id="GO:0055085">
    <property type="term" value="P:transmembrane transport"/>
    <property type="evidence" value="ECO:0007669"/>
    <property type="project" value="InterPro"/>
</dbReference>
<feature type="transmembrane region" description="Helical" evidence="7">
    <location>
        <begin position="219"/>
        <end position="244"/>
    </location>
</feature>
<evidence type="ECO:0000256" key="2">
    <source>
        <dbReference type="ARBA" id="ARBA00022448"/>
    </source>
</evidence>
<dbReference type="EMBL" id="DRWX01000320">
    <property type="protein sequence ID" value="HHM96925.1"/>
    <property type="molecule type" value="Genomic_DNA"/>
</dbReference>
<evidence type="ECO:0000256" key="6">
    <source>
        <dbReference type="ARBA" id="ARBA00023136"/>
    </source>
</evidence>
<name>A0A7C5RVC2_THERO</name>
<feature type="transmembrane region" description="Helical" evidence="7">
    <location>
        <begin position="28"/>
        <end position="51"/>
    </location>
</feature>
<evidence type="ECO:0000259" key="8">
    <source>
        <dbReference type="PROSITE" id="PS50928"/>
    </source>
</evidence>
<evidence type="ECO:0000313" key="9">
    <source>
        <dbReference type="EMBL" id="HHM96925.1"/>
    </source>
</evidence>
<comment type="caution">
    <text evidence="9">The sequence shown here is derived from an EMBL/GenBank/DDBJ whole genome shotgun (WGS) entry which is preliminary data.</text>
</comment>
<dbReference type="InterPro" id="IPR051393">
    <property type="entry name" value="ABC_transporter_permease"/>
</dbReference>
<dbReference type="PANTHER" id="PTHR30193:SF37">
    <property type="entry name" value="INNER MEMBRANE ABC TRANSPORTER PERMEASE PROTEIN YCJO"/>
    <property type="match status" value="1"/>
</dbReference>
<dbReference type="SUPFAM" id="SSF161098">
    <property type="entry name" value="MetI-like"/>
    <property type="match status" value="1"/>
</dbReference>
<dbReference type="InterPro" id="IPR000515">
    <property type="entry name" value="MetI-like"/>
</dbReference>
<comment type="similarity">
    <text evidence="7">Belongs to the binding-protein-dependent transport system permease family.</text>
</comment>
<dbReference type="GO" id="GO:0005886">
    <property type="term" value="C:plasma membrane"/>
    <property type="evidence" value="ECO:0007669"/>
    <property type="project" value="UniProtKB-SubCell"/>
</dbReference>
<feature type="transmembrane region" description="Helical" evidence="7">
    <location>
        <begin position="125"/>
        <end position="146"/>
    </location>
</feature>
<keyword evidence="3" id="KW-1003">Cell membrane</keyword>
<evidence type="ECO:0000256" key="7">
    <source>
        <dbReference type="RuleBase" id="RU363032"/>
    </source>
</evidence>
<evidence type="ECO:0000256" key="3">
    <source>
        <dbReference type="ARBA" id="ARBA00022475"/>
    </source>
</evidence>
<feature type="domain" description="ABC transmembrane type-1" evidence="8">
    <location>
        <begin position="87"/>
        <end position="303"/>
    </location>
</feature>
<evidence type="ECO:0000256" key="5">
    <source>
        <dbReference type="ARBA" id="ARBA00022989"/>
    </source>
</evidence>
<reference evidence="9" key="1">
    <citation type="journal article" date="2020" name="mSystems">
        <title>Genome- and Community-Level Interaction Insights into Carbon Utilization and Element Cycling Functions of Hydrothermarchaeota in Hydrothermal Sediment.</title>
        <authorList>
            <person name="Zhou Z."/>
            <person name="Liu Y."/>
            <person name="Xu W."/>
            <person name="Pan J."/>
            <person name="Luo Z.H."/>
            <person name="Li M."/>
        </authorList>
    </citation>
    <scope>NUCLEOTIDE SEQUENCE [LARGE SCALE GENOMIC DNA]</scope>
    <source>
        <strain evidence="9">SpSt-1065</strain>
    </source>
</reference>
<proteinExistence type="inferred from homology"/>
<feature type="transmembrane region" description="Helical" evidence="7">
    <location>
        <begin position="285"/>
        <end position="307"/>
    </location>
</feature>
<keyword evidence="6 7" id="KW-0472">Membrane</keyword>
<dbReference type="Gene3D" id="1.10.3720.10">
    <property type="entry name" value="MetI-like"/>
    <property type="match status" value="1"/>
</dbReference>
<keyword evidence="2 7" id="KW-0813">Transport</keyword>
<dbReference type="PANTHER" id="PTHR30193">
    <property type="entry name" value="ABC TRANSPORTER PERMEASE PROTEIN"/>
    <property type="match status" value="1"/>
</dbReference>
<dbReference type="InterPro" id="IPR035906">
    <property type="entry name" value="MetI-like_sf"/>
</dbReference>
<dbReference type="AlphaFoldDB" id="A0A7C5RVC2"/>
<keyword evidence="4 7" id="KW-0812">Transmembrane</keyword>
<comment type="subcellular location">
    <subcellularLocation>
        <location evidence="1 7">Cell membrane</location>
        <topology evidence="1 7">Multi-pass membrane protein</topology>
    </subcellularLocation>
</comment>
<evidence type="ECO:0000256" key="4">
    <source>
        <dbReference type="ARBA" id="ARBA00022692"/>
    </source>
</evidence>
<feature type="transmembrane region" description="Helical" evidence="7">
    <location>
        <begin position="176"/>
        <end position="198"/>
    </location>
</feature>
<accession>A0A7C5RVC2</accession>
<organism evidence="9">
    <name type="scientific">Thermomicrobium roseum</name>
    <dbReference type="NCBI Taxonomy" id="500"/>
    <lineage>
        <taxon>Bacteria</taxon>
        <taxon>Pseudomonadati</taxon>
        <taxon>Thermomicrobiota</taxon>
        <taxon>Thermomicrobia</taxon>
        <taxon>Thermomicrobiales</taxon>
        <taxon>Thermomicrobiaceae</taxon>
        <taxon>Thermomicrobium</taxon>
    </lineage>
</organism>
<keyword evidence="5 7" id="KW-1133">Transmembrane helix</keyword>
<dbReference type="CDD" id="cd06261">
    <property type="entry name" value="TM_PBP2"/>
    <property type="match status" value="1"/>
</dbReference>
<feature type="transmembrane region" description="Helical" evidence="7">
    <location>
        <begin position="86"/>
        <end position="113"/>
    </location>
</feature>
<sequence>MQARLTLRPRSTSATVPVRRLGRAGAPLVVGGALALFLSILLIFQLIPLVWSAYLSLHSWAGVGTPRWIGISNYARVLSDPTIRIAFLNTGLFILLIVPLLTALSLLLALLLNQVLLPLRGALRVLVFLPYITPAVVAAIIFTIVFNERFGQINALLQLVGLPAVNWLKSATGARLVVTFVAIWQVLGYTTLITLGGLQTLPTELYEAAMLDGASAFQRFWTITVPLMSGTLAVVSIVSLLFVLNLFSPYFLFPATNGYGPERSAVTVSVVQYVYAFTNRRYGDAAAVGTLVGILGFLIALIQLRLWRTSRGWS</sequence>
<protein>
    <submittedName>
        <fullName evidence="9">Sugar ABC transporter permease</fullName>
    </submittedName>
</protein>